<reference evidence="7 8" key="1">
    <citation type="submission" date="2021-05" db="EMBL/GenBank/DDBJ databases">
        <title>Genome Assembly of Synthetic Allotetraploid Brassica napus Reveals Homoeologous Exchanges between Subgenomes.</title>
        <authorList>
            <person name="Davis J.T."/>
        </authorList>
    </citation>
    <scope>NUCLEOTIDE SEQUENCE [LARGE SCALE GENOMIC DNA]</scope>
    <source>
        <strain evidence="8">cv. Da-Ae</strain>
        <tissue evidence="7">Seedling</tissue>
    </source>
</reference>
<evidence type="ECO:0000256" key="1">
    <source>
        <dbReference type="ARBA" id="ARBA00004116"/>
    </source>
</evidence>
<dbReference type="EMBL" id="JAGKQM010000015">
    <property type="protein sequence ID" value="KAH0878066.1"/>
    <property type="molecule type" value="Genomic_DNA"/>
</dbReference>
<feature type="transmembrane region" description="Helical" evidence="5">
    <location>
        <begin position="7"/>
        <end position="29"/>
    </location>
</feature>
<dbReference type="InterPro" id="IPR011042">
    <property type="entry name" value="6-blade_b-propeller_TolB-like"/>
</dbReference>
<dbReference type="Pfam" id="PF03088">
    <property type="entry name" value="Str_synth"/>
    <property type="match status" value="2"/>
</dbReference>
<sequence length="747" mass="83565">MPISRKFWTWAVATAVIAVLVVFVGPSIIGPESILGSKNVLTTAKMIPLPVDGPESLDWDPRGEGPYVGVTDGRILKWRGSDLGWVEFAYSSPHRGNCSSHKVEPACGRPLGLSFEKKTGDLYFCDGYFGVMKVGPKGGLAEKVVDEVEGQKIMFANQMDIDEEEDVFYFNDSSDTYHFGDVFFAFLCGEKTGRAIRYDKKSKEAKVIMDRLHFPNGLAISKDGSFVLSCEVPTQLVHRYWAKGPKAGTRDVFAKLPGYADNIRRTEKGDFWIALHSKKTPFSRFSLMHPWIGKFFMKTLKMDLLVFLFEGGKPHAVAVKLCGKTGKVLEVLEDSEGKNMNFISEVQERDGKLWFGSVFLPSVWVLDHQQRKMMKLFLVVAICVALFLSLTDFSGESPKHGESMLTVHFPEFRLIPTTGASGPESFVFDISGEGPYTGLSDGRIVKWIANESRWIDFAVTTPTRKGCEGPHEHQRTEHVCGRPLGLAFEKSTGDLYIADAYMGVLKVGREGGLANQMLTRQLDEPLRFTNGLDVDPRTGVVYFTDSSSVYQRRNYIGVMMSGDRTGRLMKYDPNTKQVTTLLSNLAFPNGVVLSHNGEYLLVAETAKCRILRYWLNDTSASKSRQTYEIFSDRLPGFPDNIKRSPRGGFWIGVNTKHTKLTKFAMSNVWLGRAALGLSVDWMKVHSFWARYKGNGMAVRLSEGSGAISEVFEGKNGNKWMSISEVEERDRTLWVGSVNTPFVGMYKI</sequence>
<gene>
    <name evidence="7" type="ORF">HID58_065460</name>
</gene>
<keyword evidence="3" id="KW-0926">Vacuole</keyword>
<comment type="caution">
    <text evidence="7">The sequence shown here is derived from an EMBL/GenBank/DDBJ whole genome shotgun (WGS) entry which is preliminary data.</text>
</comment>
<comment type="similarity">
    <text evidence="2">Belongs to the strictosidine synthase family.</text>
</comment>
<evidence type="ECO:0000313" key="8">
    <source>
        <dbReference type="Proteomes" id="UP000824890"/>
    </source>
</evidence>
<name>A0ABQ7ZCV3_BRANA</name>
<dbReference type="Pfam" id="PF20067">
    <property type="entry name" value="SSL_N"/>
    <property type="match status" value="1"/>
</dbReference>
<comment type="subcellular location">
    <subcellularLocation>
        <location evidence="1">Vacuole</location>
    </subcellularLocation>
</comment>
<evidence type="ECO:0000256" key="3">
    <source>
        <dbReference type="ARBA" id="ARBA00022554"/>
    </source>
</evidence>
<accession>A0ABQ7ZCV3</accession>
<proteinExistence type="inferred from homology"/>
<evidence type="ECO:0000256" key="2">
    <source>
        <dbReference type="ARBA" id="ARBA00009191"/>
    </source>
</evidence>
<dbReference type="Proteomes" id="UP000824890">
    <property type="component" value="Unassembled WGS sequence"/>
</dbReference>
<feature type="domain" description="Strictosidine synthase conserved region" evidence="6">
    <location>
        <begin position="530"/>
        <end position="617"/>
    </location>
</feature>
<dbReference type="PANTHER" id="PTHR10426:SF127">
    <property type="entry name" value="STRICTOSIDINE SYNTHASE CONSERVED REGION DOMAIN-CONTAINING PROTEIN"/>
    <property type="match status" value="1"/>
</dbReference>
<keyword evidence="5" id="KW-1133">Transmembrane helix</keyword>
<organism evidence="7 8">
    <name type="scientific">Brassica napus</name>
    <name type="common">Rape</name>
    <dbReference type="NCBI Taxonomy" id="3708"/>
    <lineage>
        <taxon>Eukaryota</taxon>
        <taxon>Viridiplantae</taxon>
        <taxon>Streptophyta</taxon>
        <taxon>Embryophyta</taxon>
        <taxon>Tracheophyta</taxon>
        <taxon>Spermatophyta</taxon>
        <taxon>Magnoliopsida</taxon>
        <taxon>eudicotyledons</taxon>
        <taxon>Gunneridae</taxon>
        <taxon>Pentapetalae</taxon>
        <taxon>rosids</taxon>
        <taxon>malvids</taxon>
        <taxon>Brassicales</taxon>
        <taxon>Brassicaceae</taxon>
        <taxon>Brassiceae</taxon>
        <taxon>Brassica</taxon>
    </lineage>
</organism>
<dbReference type="PANTHER" id="PTHR10426">
    <property type="entry name" value="STRICTOSIDINE SYNTHASE-RELATED"/>
    <property type="match status" value="1"/>
</dbReference>
<evidence type="ECO:0000256" key="4">
    <source>
        <dbReference type="ARBA" id="ARBA00023180"/>
    </source>
</evidence>
<keyword evidence="5" id="KW-0472">Membrane</keyword>
<keyword evidence="4" id="KW-0325">Glycoprotein</keyword>
<protein>
    <recommendedName>
        <fullName evidence="6">Strictosidine synthase conserved region domain-containing protein</fullName>
    </recommendedName>
</protein>
<keyword evidence="8" id="KW-1185">Reference proteome</keyword>
<evidence type="ECO:0000259" key="6">
    <source>
        <dbReference type="Pfam" id="PF03088"/>
    </source>
</evidence>
<feature type="domain" description="Strictosidine synthase conserved region" evidence="6">
    <location>
        <begin position="157"/>
        <end position="245"/>
    </location>
</feature>
<dbReference type="SUPFAM" id="SSF63829">
    <property type="entry name" value="Calcium-dependent phosphotriesterase"/>
    <property type="match status" value="2"/>
</dbReference>
<keyword evidence="5" id="KW-0812">Transmembrane</keyword>
<dbReference type="InterPro" id="IPR018119">
    <property type="entry name" value="Strictosidine_synth_cons-reg"/>
</dbReference>
<dbReference type="Gene3D" id="2.120.10.30">
    <property type="entry name" value="TolB, C-terminal domain"/>
    <property type="match status" value="2"/>
</dbReference>
<evidence type="ECO:0000256" key="5">
    <source>
        <dbReference type="SAM" id="Phobius"/>
    </source>
</evidence>
<evidence type="ECO:0000313" key="7">
    <source>
        <dbReference type="EMBL" id="KAH0878066.1"/>
    </source>
</evidence>